<accession>A0A0K2V0T9</accession>
<proteinExistence type="predicted"/>
<dbReference type="EMBL" id="HACA01026396">
    <property type="protein sequence ID" value="CDW43757.1"/>
    <property type="molecule type" value="Transcribed_RNA"/>
</dbReference>
<evidence type="ECO:0000313" key="1">
    <source>
        <dbReference type="EMBL" id="CDW43757.1"/>
    </source>
</evidence>
<name>A0A0K2V0T9_LEPSM</name>
<feature type="non-terminal residue" evidence="1">
    <location>
        <position position="1"/>
    </location>
</feature>
<organism evidence="1">
    <name type="scientific">Lepeophtheirus salmonis</name>
    <name type="common">Salmon louse</name>
    <name type="synonym">Caligus salmonis</name>
    <dbReference type="NCBI Taxonomy" id="72036"/>
    <lineage>
        <taxon>Eukaryota</taxon>
        <taxon>Metazoa</taxon>
        <taxon>Ecdysozoa</taxon>
        <taxon>Arthropoda</taxon>
        <taxon>Crustacea</taxon>
        <taxon>Multicrustacea</taxon>
        <taxon>Hexanauplia</taxon>
        <taxon>Copepoda</taxon>
        <taxon>Siphonostomatoida</taxon>
        <taxon>Caligidae</taxon>
        <taxon>Lepeophtheirus</taxon>
    </lineage>
</organism>
<sequence>LQAAMEGGAHIDNVVSSHELPLLLHGGLQVVTLLWRHLQALDLFYHHID</sequence>
<reference evidence="1" key="1">
    <citation type="submission" date="2014-05" db="EMBL/GenBank/DDBJ databases">
        <authorList>
            <person name="Chronopoulou M."/>
        </authorList>
    </citation>
    <scope>NUCLEOTIDE SEQUENCE</scope>
    <source>
        <tissue evidence="1">Whole organism</tissue>
    </source>
</reference>
<dbReference type="AlphaFoldDB" id="A0A0K2V0T9"/>
<protein>
    <submittedName>
        <fullName evidence="1">Uncharacterized protein</fullName>
    </submittedName>
</protein>